<dbReference type="Pfam" id="PF01979">
    <property type="entry name" value="Amidohydro_1"/>
    <property type="match status" value="1"/>
</dbReference>
<dbReference type="Gene3D" id="3.20.20.140">
    <property type="entry name" value="Metal-dependent hydrolases"/>
    <property type="match status" value="1"/>
</dbReference>
<evidence type="ECO:0000256" key="1">
    <source>
        <dbReference type="ARBA" id="ARBA00001947"/>
    </source>
</evidence>
<dbReference type="Gene3D" id="2.30.40.10">
    <property type="entry name" value="Urease, subunit C, domain 1"/>
    <property type="match status" value="1"/>
</dbReference>
<dbReference type="NCBIfam" id="NF006681">
    <property type="entry name" value="PRK09229.1-2"/>
    <property type="match status" value="1"/>
</dbReference>
<sequence length="470" mass="50825">MNARTTPLHTPPRTLFAAQALLPDGWHRDVLLHWDDAGTLTSVEAGCPDPGSHPRAHGPLLPGMPNLHSHAFQRAMAGRTEYVGRPDDSFWSWRTLMYQFAGRITPEGQEAIARHLYIEMLKAGYTSVCEFHYVHHAPDGKPYANPAELAARIAAAGESAGIGVTLLPVLYQYSGFGEQPPLPGQARFLNTPEGLLDLVARLRAQHPENGNRRYGVAPHSLRAVSHDSLTRLSEGLSVISPDAPIHIHIAEQRREVDDCIAVHGTTPVALLLDTQPVDARWCLVHATHMTRAETEALAASRAIAGICPSTEGNLGDGIFDGTAYLRAGGRWGIGSDSHVTISAAEELRWFEYTQRLHDQRRNVLTNPRTSAIADGLYLGAVDGGAAAAGRNIAGLAPGQRADFVVLDAEHPDIGGRPDTQTLAGYVFCQHGESPVRDVFVGGRQVVSERRHADEAAARAAYRDALAMLMA</sequence>
<dbReference type="OrthoDB" id="9796020at2"/>
<protein>
    <submittedName>
        <fullName evidence="6">N-formimino-L-glutamate deiminase</fullName>
    </submittedName>
</protein>
<dbReference type="NCBIfam" id="NF006684">
    <property type="entry name" value="PRK09229.1-5"/>
    <property type="match status" value="1"/>
</dbReference>
<dbReference type="InterPro" id="IPR032466">
    <property type="entry name" value="Metal_Hydrolase"/>
</dbReference>
<dbReference type="NCBIfam" id="TIGR02022">
    <property type="entry name" value="hutF"/>
    <property type="match status" value="1"/>
</dbReference>
<dbReference type="InterPro" id="IPR011059">
    <property type="entry name" value="Metal-dep_hydrolase_composite"/>
</dbReference>
<dbReference type="SUPFAM" id="SSF51556">
    <property type="entry name" value="Metallo-dependent hydrolases"/>
    <property type="match status" value="1"/>
</dbReference>
<dbReference type="Proteomes" id="UP000414233">
    <property type="component" value="Unassembled WGS sequence"/>
</dbReference>
<feature type="domain" description="Amidohydrolase-related" evidence="5">
    <location>
        <begin position="60"/>
        <end position="445"/>
    </location>
</feature>
<dbReference type="InterPro" id="IPR051607">
    <property type="entry name" value="Metallo-dep_hydrolases"/>
</dbReference>
<evidence type="ECO:0000256" key="3">
    <source>
        <dbReference type="ARBA" id="ARBA00022801"/>
    </source>
</evidence>
<dbReference type="GO" id="GO:0005829">
    <property type="term" value="C:cytosol"/>
    <property type="evidence" value="ECO:0007669"/>
    <property type="project" value="TreeGrafter"/>
</dbReference>
<dbReference type="GO" id="GO:0046872">
    <property type="term" value="F:metal ion binding"/>
    <property type="evidence" value="ECO:0007669"/>
    <property type="project" value="UniProtKB-KW"/>
</dbReference>
<proteinExistence type="predicted"/>
<evidence type="ECO:0000313" key="7">
    <source>
        <dbReference type="Proteomes" id="UP000414233"/>
    </source>
</evidence>
<comment type="cofactor">
    <cofactor evidence="1">
        <name>Zn(2+)</name>
        <dbReference type="ChEBI" id="CHEBI:29105"/>
    </cofactor>
</comment>
<accession>A0A5E4RS53</accession>
<dbReference type="EMBL" id="CABPRZ010000001">
    <property type="protein sequence ID" value="VVD65591.1"/>
    <property type="molecule type" value="Genomic_DNA"/>
</dbReference>
<dbReference type="InterPro" id="IPR006680">
    <property type="entry name" value="Amidohydro-rel"/>
</dbReference>
<dbReference type="GO" id="GO:0019239">
    <property type="term" value="F:deaminase activity"/>
    <property type="evidence" value="ECO:0007669"/>
    <property type="project" value="TreeGrafter"/>
</dbReference>
<gene>
    <name evidence="6" type="ORF">PTE30175_00326</name>
</gene>
<keyword evidence="4" id="KW-0862">Zinc</keyword>
<evidence type="ECO:0000256" key="2">
    <source>
        <dbReference type="ARBA" id="ARBA00022723"/>
    </source>
</evidence>
<evidence type="ECO:0000259" key="5">
    <source>
        <dbReference type="Pfam" id="PF01979"/>
    </source>
</evidence>
<dbReference type="RefSeq" id="WP_150695292.1">
    <property type="nucleotide sequence ID" value="NZ_CABPRZ010000001.1"/>
</dbReference>
<name>A0A5E4RS53_9BURK</name>
<keyword evidence="7" id="KW-1185">Reference proteome</keyword>
<dbReference type="PANTHER" id="PTHR11271">
    <property type="entry name" value="GUANINE DEAMINASE"/>
    <property type="match status" value="1"/>
</dbReference>
<dbReference type="PANTHER" id="PTHR11271:SF48">
    <property type="entry name" value="AMIDOHYDROLASE-RELATED DOMAIN-CONTAINING PROTEIN"/>
    <property type="match status" value="1"/>
</dbReference>
<keyword evidence="2" id="KW-0479">Metal-binding</keyword>
<dbReference type="SUPFAM" id="SSF51338">
    <property type="entry name" value="Composite domain of metallo-dependent hydrolases"/>
    <property type="match status" value="1"/>
</dbReference>
<dbReference type="InterPro" id="IPR010252">
    <property type="entry name" value="HutF"/>
</dbReference>
<organism evidence="6 7">
    <name type="scientific">Pandoraea terrae</name>
    <dbReference type="NCBI Taxonomy" id="1537710"/>
    <lineage>
        <taxon>Bacteria</taxon>
        <taxon>Pseudomonadati</taxon>
        <taxon>Pseudomonadota</taxon>
        <taxon>Betaproteobacteria</taxon>
        <taxon>Burkholderiales</taxon>
        <taxon>Burkholderiaceae</taxon>
        <taxon>Pandoraea</taxon>
    </lineage>
</organism>
<evidence type="ECO:0000313" key="6">
    <source>
        <dbReference type="EMBL" id="VVD65591.1"/>
    </source>
</evidence>
<evidence type="ECO:0000256" key="4">
    <source>
        <dbReference type="ARBA" id="ARBA00022833"/>
    </source>
</evidence>
<reference evidence="6 7" key="1">
    <citation type="submission" date="2019-08" db="EMBL/GenBank/DDBJ databases">
        <authorList>
            <person name="Peeters C."/>
        </authorList>
    </citation>
    <scope>NUCLEOTIDE SEQUENCE [LARGE SCALE GENOMIC DNA]</scope>
    <source>
        <strain evidence="6 7">LMG 30175</strain>
    </source>
</reference>
<dbReference type="AlphaFoldDB" id="A0A5E4RS53"/>
<keyword evidence="3" id="KW-0378">Hydrolase</keyword>